<dbReference type="KEGG" id="pno:SNOG_00534"/>
<protein>
    <submittedName>
        <fullName evidence="1">Uncharacterized protein</fullName>
    </submittedName>
</protein>
<dbReference type="Proteomes" id="UP000001055">
    <property type="component" value="Unassembled WGS sequence"/>
</dbReference>
<dbReference type="RefSeq" id="XP_001791218.1">
    <property type="nucleotide sequence ID" value="XM_001791166.1"/>
</dbReference>
<name>Q0V630_PHANO</name>
<accession>Q0V630</accession>
<dbReference type="AlphaFoldDB" id="Q0V630"/>
<dbReference type="HOGENOM" id="CLU_2347428_0_0_1"/>
<dbReference type="EMBL" id="CH445325">
    <property type="protein sequence ID" value="EAT92029.1"/>
    <property type="molecule type" value="Genomic_DNA"/>
</dbReference>
<gene>
    <name evidence="1" type="ORF">SNOG_00534</name>
</gene>
<dbReference type="InParanoid" id="Q0V630"/>
<organism evidence="1 2">
    <name type="scientific">Phaeosphaeria nodorum (strain SN15 / ATCC MYA-4574 / FGSC 10173)</name>
    <name type="common">Glume blotch fungus</name>
    <name type="synonym">Parastagonospora nodorum</name>
    <dbReference type="NCBI Taxonomy" id="321614"/>
    <lineage>
        <taxon>Eukaryota</taxon>
        <taxon>Fungi</taxon>
        <taxon>Dikarya</taxon>
        <taxon>Ascomycota</taxon>
        <taxon>Pezizomycotina</taxon>
        <taxon>Dothideomycetes</taxon>
        <taxon>Pleosporomycetidae</taxon>
        <taxon>Pleosporales</taxon>
        <taxon>Pleosporineae</taxon>
        <taxon>Phaeosphaeriaceae</taxon>
        <taxon>Parastagonospora</taxon>
    </lineage>
</organism>
<reference evidence="2" key="1">
    <citation type="journal article" date="2007" name="Plant Cell">
        <title>Dothideomycete-plant interactions illuminated by genome sequencing and EST analysis of the wheat pathogen Stagonospora nodorum.</title>
        <authorList>
            <person name="Hane J.K."/>
            <person name="Lowe R.G."/>
            <person name="Solomon P.S."/>
            <person name="Tan K.C."/>
            <person name="Schoch C.L."/>
            <person name="Spatafora J.W."/>
            <person name="Crous P.W."/>
            <person name="Kodira C."/>
            <person name="Birren B.W."/>
            <person name="Galagan J.E."/>
            <person name="Torriani S.F."/>
            <person name="McDonald B.A."/>
            <person name="Oliver R.P."/>
        </authorList>
    </citation>
    <scope>NUCLEOTIDE SEQUENCE [LARGE SCALE GENOMIC DNA]</scope>
    <source>
        <strain evidence="2">SN15 / ATCC MYA-4574 / FGSC 10173</strain>
    </source>
</reference>
<evidence type="ECO:0000313" key="1">
    <source>
        <dbReference type="EMBL" id="EAT92029.1"/>
    </source>
</evidence>
<evidence type="ECO:0000313" key="2">
    <source>
        <dbReference type="Proteomes" id="UP000001055"/>
    </source>
</evidence>
<dbReference type="GeneID" id="5968431"/>
<sequence>MLWFDISYQIYSSSCMLYRKPLVSQNRSSSFTLREPLPLLHTHRIQALQPLALLDPDPPISPHPAPGALNNAPHYGPTCFGSSKKSQVDGGLVILTG</sequence>
<proteinExistence type="predicted"/>